<accession>A0A2M8C4F6</accession>
<comment type="caution">
    <text evidence="2">The sequence shown here is derived from an EMBL/GenBank/DDBJ whole genome shotgun (WGS) entry which is preliminary data.</text>
</comment>
<proteinExistence type="predicted"/>
<feature type="transmembrane region" description="Helical" evidence="1">
    <location>
        <begin position="64"/>
        <end position="84"/>
    </location>
</feature>
<feature type="transmembrane region" description="Helical" evidence="1">
    <location>
        <begin position="7"/>
        <end position="26"/>
    </location>
</feature>
<protein>
    <submittedName>
        <fullName evidence="2">Uncharacterized protein</fullName>
    </submittedName>
</protein>
<dbReference type="AlphaFoldDB" id="A0A2M8C4F6"/>
<name>A0A2M8C4F6_9BACT</name>
<evidence type="ECO:0000313" key="2">
    <source>
        <dbReference type="EMBL" id="PJB50977.1"/>
    </source>
</evidence>
<evidence type="ECO:0000256" key="1">
    <source>
        <dbReference type="SAM" id="Phobius"/>
    </source>
</evidence>
<organism evidence="2 3">
    <name type="scientific">Candidatus Berkelbacteria bacterium CG_4_9_14_3_um_filter_39_23</name>
    <dbReference type="NCBI Taxonomy" id="1974508"/>
    <lineage>
        <taxon>Bacteria</taxon>
        <taxon>Candidatus Berkelbacteria</taxon>
    </lineage>
</organism>
<keyword evidence="1" id="KW-0812">Transmembrane</keyword>
<keyword evidence="1" id="KW-1133">Transmembrane helix</keyword>
<gene>
    <name evidence="2" type="ORF">CO101_03200</name>
</gene>
<sequence>MLKFIKNWINMVLLIVGGFCVGYLYYEYQNFTSYPQVVYLSLGIFVFNAILAIFSFSKHRLASYFLIFTADIILVLNIFLLIGLTK</sequence>
<keyword evidence="1" id="KW-0472">Membrane</keyword>
<evidence type="ECO:0000313" key="3">
    <source>
        <dbReference type="Proteomes" id="UP000229421"/>
    </source>
</evidence>
<feature type="transmembrane region" description="Helical" evidence="1">
    <location>
        <begin position="38"/>
        <end position="57"/>
    </location>
</feature>
<dbReference type="Proteomes" id="UP000229421">
    <property type="component" value="Unassembled WGS sequence"/>
</dbReference>
<dbReference type="EMBL" id="PFTZ01000093">
    <property type="protein sequence ID" value="PJB50977.1"/>
    <property type="molecule type" value="Genomic_DNA"/>
</dbReference>
<reference evidence="3" key="1">
    <citation type="submission" date="2017-09" db="EMBL/GenBank/DDBJ databases">
        <title>Depth-based differentiation of microbial function through sediment-hosted aquifers and enrichment of novel symbionts in the deep terrestrial subsurface.</title>
        <authorList>
            <person name="Probst A.J."/>
            <person name="Ladd B."/>
            <person name="Jarett J.K."/>
            <person name="Geller-Mcgrath D.E."/>
            <person name="Sieber C.M.K."/>
            <person name="Emerson J.B."/>
            <person name="Anantharaman K."/>
            <person name="Thomas B.C."/>
            <person name="Malmstrom R."/>
            <person name="Stieglmeier M."/>
            <person name="Klingl A."/>
            <person name="Woyke T."/>
            <person name="Ryan C.M."/>
            <person name="Banfield J.F."/>
        </authorList>
    </citation>
    <scope>NUCLEOTIDE SEQUENCE [LARGE SCALE GENOMIC DNA]</scope>
</reference>